<dbReference type="PRINTS" id="PR00120">
    <property type="entry name" value="HATPASE"/>
</dbReference>
<dbReference type="NCBIfam" id="TIGR01494">
    <property type="entry name" value="ATPase_P-type"/>
    <property type="match status" value="2"/>
</dbReference>
<evidence type="ECO:0000313" key="10">
    <source>
        <dbReference type="EMBL" id="WEG10470.1"/>
    </source>
</evidence>
<dbReference type="Pfam" id="PF00702">
    <property type="entry name" value="Hydrolase"/>
    <property type="match status" value="1"/>
</dbReference>
<dbReference type="SUPFAM" id="SSF81653">
    <property type="entry name" value="Calcium ATPase, transduction domain A"/>
    <property type="match status" value="1"/>
</dbReference>
<reference evidence="10 11" key="1">
    <citation type="submission" date="2023-03" db="EMBL/GenBank/DDBJ databases">
        <title>Genome sequence of Microbacterium sp. KACC 23027.</title>
        <authorList>
            <person name="Kim S."/>
            <person name="Heo J."/>
            <person name="Kwon S.-W."/>
        </authorList>
    </citation>
    <scope>NUCLEOTIDE SEQUENCE [LARGE SCALE GENOMIC DNA]</scope>
    <source>
        <strain evidence="10 11">KACC 23027</strain>
    </source>
</reference>
<evidence type="ECO:0000256" key="7">
    <source>
        <dbReference type="ARBA" id="ARBA00023136"/>
    </source>
</evidence>
<keyword evidence="3" id="KW-0547">Nucleotide-binding</keyword>
<feature type="transmembrane region" description="Helical" evidence="8">
    <location>
        <begin position="249"/>
        <end position="272"/>
    </location>
</feature>
<proteinExistence type="predicted"/>
<dbReference type="PANTHER" id="PTHR42861">
    <property type="entry name" value="CALCIUM-TRANSPORTING ATPASE"/>
    <property type="match status" value="1"/>
</dbReference>
<evidence type="ECO:0000256" key="1">
    <source>
        <dbReference type="ARBA" id="ARBA00004651"/>
    </source>
</evidence>
<keyword evidence="4" id="KW-0067">ATP-binding</keyword>
<dbReference type="Gene3D" id="1.20.1110.10">
    <property type="entry name" value="Calcium-transporting ATPase, transmembrane domain"/>
    <property type="match status" value="1"/>
</dbReference>
<feature type="transmembrane region" description="Helical" evidence="8">
    <location>
        <begin position="722"/>
        <end position="743"/>
    </location>
</feature>
<keyword evidence="6 8" id="KW-1133">Transmembrane helix</keyword>
<dbReference type="Gene3D" id="2.70.150.10">
    <property type="entry name" value="Calcium-transporting ATPase, cytoplasmic transduction domain A"/>
    <property type="match status" value="1"/>
</dbReference>
<feature type="domain" description="Cation-transporting P-type ATPase N-terminal" evidence="9">
    <location>
        <begin position="10"/>
        <end position="70"/>
    </location>
</feature>
<evidence type="ECO:0000256" key="8">
    <source>
        <dbReference type="SAM" id="Phobius"/>
    </source>
</evidence>
<evidence type="ECO:0000256" key="5">
    <source>
        <dbReference type="ARBA" id="ARBA00022967"/>
    </source>
</evidence>
<dbReference type="SMART" id="SM00831">
    <property type="entry name" value="Cation_ATPase_N"/>
    <property type="match status" value="1"/>
</dbReference>
<dbReference type="Gene3D" id="3.40.50.1000">
    <property type="entry name" value="HAD superfamily/HAD-like"/>
    <property type="match status" value="1"/>
</dbReference>
<dbReference type="SUPFAM" id="SSF56784">
    <property type="entry name" value="HAD-like"/>
    <property type="match status" value="1"/>
</dbReference>
<dbReference type="InterPro" id="IPR001757">
    <property type="entry name" value="P_typ_ATPase"/>
</dbReference>
<feature type="transmembrane region" description="Helical" evidence="8">
    <location>
        <begin position="220"/>
        <end position="243"/>
    </location>
</feature>
<evidence type="ECO:0000256" key="3">
    <source>
        <dbReference type="ARBA" id="ARBA00022741"/>
    </source>
</evidence>
<evidence type="ECO:0000256" key="2">
    <source>
        <dbReference type="ARBA" id="ARBA00022692"/>
    </source>
</evidence>
<dbReference type="Proteomes" id="UP001214553">
    <property type="component" value="Chromosome"/>
</dbReference>
<comment type="subcellular location">
    <subcellularLocation>
        <location evidence="1">Cell membrane</location>
        <topology evidence="1">Multi-pass membrane protein</topology>
    </subcellularLocation>
</comment>
<dbReference type="InterPro" id="IPR023298">
    <property type="entry name" value="ATPase_P-typ_TM_dom_sf"/>
</dbReference>
<keyword evidence="5" id="KW-1278">Translocase</keyword>
<evidence type="ECO:0000256" key="6">
    <source>
        <dbReference type="ARBA" id="ARBA00022989"/>
    </source>
</evidence>
<dbReference type="InterPro" id="IPR059000">
    <property type="entry name" value="ATPase_P-type_domA"/>
</dbReference>
<evidence type="ECO:0000256" key="4">
    <source>
        <dbReference type="ARBA" id="ARBA00022840"/>
    </source>
</evidence>
<dbReference type="Gene3D" id="3.40.1110.10">
    <property type="entry name" value="Calcium-transporting ATPase, cytoplasmic domain N"/>
    <property type="match status" value="1"/>
</dbReference>
<sequence>MAGGGLNPGGPAGLRGGLTSAEVIRRRAQHGFNEVPEKRTGPVLGTLKRMWDPVSWLLEAAIIFELVLGKTLQAVFVLALLVFSAVTGQVQATRAAQAIGYLHKHLQVSARTCRDGVWAVLPARELVPGDVVYVGAGDIVPADVHIDEGAVSVNESALTGESADVTKGVDDALSQAATISHGAAIGTVTATGASSSYGKTAELVRRAEPPGRLQKLLFTIVRYLALLDVALAIILLIAAMIRGESWLDLLPFLVILFIATIPISMPSSFTVANSLEARTLAGRGALVVGLSGIQEAAAMDVLLIDKTGTLTRNRPEISRLAGFDDATEADVLRLAIAATDADAPDAISAAITRTAGQDAALRPLDRLSFTGFDPVAKLSRATITGDDGAQAAVALGSPAVLAGLATTPADFAGQADALAATGARVLAVATGPTEDALRARGLIALADSPRADAAGVLRQVRERGVRVIMITGDSVRTAQAIAADVGMGERIGTRQDALTRPSDFDVLAELYPDDKHAVVVALQTAGHVVGMTGDGINDAPALKQADVGIAVAEATDVAKAAARIVLTSEGLGGVPDVIDSGHRVYRRMMTWTITKLARTAELAALLTFGFILAGFFPVSLGLIVLIVILNDLVTLTLGTDRAGASSSPERWDMPRLTRAAAIFAVGWVVVGLALLWYFQAAQDLDPGQISSLMFAYLIYSAMVTILMTRTRNTFWWSAPSRWVGGVIAGNILVTTLLVLFGVLTAPVSWLSLLLVALVTLAVMLILDRIKVLVYRRSGLLDAQ</sequence>
<protein>
    <submittedName>
        <fullName evidence="10">HAD-IC family P-type ATPase</fullName>
    </submittedName>
</protein>
<dbReference type="PRINTS" id="PR00119">
    <property type="entry name" value="CATATPASE"/>
</dbReference>
<keyword evidence="11" id="KW-1185">Reference proteome</keyword>
<dbReference type="InterPro" id="IPR023214">
    <property type="entry name" value="HAD_sf"/>
</dbReference>
<dbReference type="Pfam" id="PF00690">
    <property type="entry name" value="Cation_ATPase_N"/>
    <property type="match status" value="1"/>
</dbReference>
<dbReference type="PROSITE" id="PS00154">
    <property type="entry name" value="ATPASE_E1_E2"/>
    <property type="match status" value="1"/>
</dbReference>
<keyword evidence="2 8" id="KW-0812">Transmembrane</keyword>
<dbReference type="SFLD" id="SFLDS00003">
    <property type="entry name" value="Haloacid_Dehalogenase"/>
    <property type="match status" value="1"/>
</dbReference>
<dbReference type="RefSeq" id="WP_275279837.1">
    <property type="nucleotide sequence ID" value="NZ_CP119108.1"/>
</dbReference>
<dbReference type="InterPro" id="IPR004014">
    <property type="entry name" value="ATPase_P-typ_cation-transptr_N"/>
</dbReference>
<dbReference type="InterPro" id="IPR018303">
    <property type="entry name" value="ATPase_P-typ_P_site"/>
</dbReference>
<feature type="transmembrane region" description="Helical" evidence="8">
    <location>
        <begin position="659"/>
        <end position="678"/>
    </location>
</feature>
<dbReference type="InterPro" id="IPR036412">
    <property type="entry name" value="HAD-like_sf"/>
</dbReference>
<keyword evidence="7 8" id="KW-0472">Membrane</keyword>
<evidence type="ECO:0000313" key="11">
    <source>
        <dbReference type="Proteomes" id="UP001214553"/>
    </source>
</evidence>
<dbReference type="SFLD" id="SFLDF00027">
    <property type="entry name" value="p-type_atpase"/>
    <property type="match status" value="1"/>
</dbReference>
<dbReference type="Pfam" id="PF00122">
    <property type="entry name" value="E1-E2_ATPase"/>
    <property type="match status" value="1"/>
</dbReference>
<dbReference type="InterPro" id="IPR023299">
    <property type="entry name" value="ATPase_P-typ_cyto_dom_N"/>
</dbReference>
<feature type="transmembrane region" description="Helical" evidence="8">
    <location>
        <begin position="690"/>
        <end position="710"/>
    </location>
</feature>
<name>A0ABY8C5I4_9MICO</name>
<accession>A0ABY8C5I4</accession>
<evidence type="ECO:0000259" key="9">
    <source>
        <dbReference type="SMART" id="SM00831"/>
    </source>
</evidence>
<organism evidence="10 11">
    <name type="scientific">Microbacterium horticulturae</name>
    <dbReference type="NCBI Taxonomy" id="3028316"/>
    <lineage>
        <taxon>Bacteria</taxon>
        <taxon>Bacillati</taxon>
        <taxon>Actinomycetota</taxon>
        <taxon>Actinomycetes</taxon>
        <taxon>Micrococcales</taxon>
        <taxon>Microbacteriaceae</taxon>
        <taxon>Microbacterium</taxon>
    </lineage>
</organism>
<feature type="transmembrane region" description="Helical" evidence="8">
    <location>
        <begin position="749"/>
        <end position="766"/>
    </location>
</feature>
<dbReference type="SUPFAM" id="SSF81665">
    <property type="entry name" value="Calcium ATPase, transmembrane domain M"/>
    <property type="match status" value="1"/>
</dbReference>
<dbReference type="SFLD" id="SFLDG00002">
    <property type="entry name" value="C1.7:_P-type_atpase_like"/>
    <property type="match status" value="1"/>
</dbReference>
<dbReference type="InterPro" id="IPR044492">
    <property type="entry name" value="P_typ_ATPase_HD_dom"/>
</dbReference>
<dbReference type="InterPro" id="IPR008250">
    <property type="entry name" value="ATPase_P-typ_transduc_dom_A_sf"/>
</dbReference>
<dbReference type="EMBL" id="CP119108">
    <property type="protein sequence ID" value="WEG10470.1"/>
    <property type="molecule type" value="Genomic_DNA"/>
</dbReference>
<gene>
    <name evidence="10" type="ORF">PU630_08010</name>
</gene>